<comment type="caution">
    <text evidence="2">The sequence shown here is derived from an EMBL/GenBank/DDBJ whole genome shotgun (WGS) entry which is preliminary data.</text>
</comment>
<dbReference type="Proteomes" id="UP000023152">
    <property type="component" value="Unassembled WGS sequence"/>
</dbReference>
<keyword evidence="1" id="KW-0812">Transmembrane</keyword>
<name>X6MZZ4_RETFI</name>
<keyword evidence="1" id="KW-0472">Membrane</keyword>
<evidence type="ECO:0000313" key="3">
    <source>
        <dbReference type="Proteomes" id="UP000023152"/>
    </source>
</evidence>
<feature type="transmembrane region" description="Helical" evidence="1">
    <location>
        <begin position="95"/>
        <end position="114"/>
    </location>
</feature>
<keyword evidence="3" id="KW-1185">Reference proteome</keyword>
<accession>X6MZZ4</accession>
<evidence type="ECO:0000256" key="1">
    <source>
        <dbReference type="SAM" id="Phobius"/>
    </source>
</evidence>
<sequence>MYSVFAGQVIYFGNPREELCNYLEQKLELSVPKHTNLLEFFLSKLHSHDSEFFIRSWKQHQEAMKKEGGGAYANVILPQDMHKVDKVNTDSQKKLLWHVCIQFQLFFFFFFAQITN</sequence>
<evidence type="ECO:0000313" key="2">
    <source>
        <dbReference type="EMBL" id="ETO19223.1"/>
    </source>
</evidence>
<gene>
    <name evidence="2" type="ORF">RFI_18008</name>
</gene>
<organism evidence="2 3">
    <name type="scientific">Reticulomyxa filosa</name>
    <dbReference type="NCBI Taxonomy" id="46433"/>
    <lineage>
        <taxon>Eukaryota</taxon>
        <taxon>Sar</taxon>
        <taxon>Rhizaria</taxon>
        <taxon>Retaria</taxon>
        <taxon>Foraminifera</taxon>
        <taxon>Monothalamids</taxon>
        <taxon>Reticulomyxidae</taxon>
        <taxon>Reticulomyxa</taxon>
    </lineage>
</organism>
<keyword evidence="1" id="KW-1133">Transmembrane helix</keyword>
<protein>
    <submittedName>
        <fullName evidence="2">Uncharacterized protein</fullName>
    </submittedName>
</protein>
<proteinExistence type="predicted"/>
<dbReference type="AlphaFoldDB" id="X6MZZ4"/>
<reference evidence="2 3" key="1">
    <citation type="journal article" date="2013" name="Curr. Biol.">
        <title>The Genome of the Foraminiferan Reticulomyxa filosa.</title>
        <authorList>
            <person name="Glockner G."/>
            <person name="Hulsmann N."/>
            <person name="Schleicher M."/>
            <person name="Noegel A.A."/>
            <person name="Eichinger L."/>
            <person name="Gallinger C."/>
            <person name="Pawlowski J."/>
            <person name="Sierra R."/>
            <person name="Euteneuer U."/>
            <person name="Pillet L."/>
            <person name="Moustafa A."/>
            <person name="Platzer M."/>
            <person name="Groth M."/>
            <person name="Szafranski K."/>
            <person name="Schliwa M."/>
        </authorList>
    </citation>
    <scope>NUCLEOTIDE SEQUENCE [LARGE SCALE GENOMIC DNA]</scope>
</reference>
<dbReference type="EMBL" id="ASPP01013897">
    <property type="protein sequence ID" value="ETO19223.1"/>
    <property type="molecule type" value="Genomic_DNA"/>
</dbReference>